<evidence type="ECO:0000259" key="2">
    <source>
        <dbReference type="Pfam" id="PF13456"/>
    </source>
</evidence>
<comment type="caution">
    <text evidence="3">The sequence shown here is derived from an EMBL/GenBank/DDBJ whole genome shotgun (WGS) entry which is preliminary data.</text>
</comment>
<proteinExistence type="predicted"/>
<gene>
    <name evidence="3" type="ORF">PVK06_041094</name>
</gene>
<feature type="signal peptide" evidence="1">
    <location>
        <begin position="1"/>
        <end position="34"/>
    </location>
</feature>
<dbReference type="InterPro" id="IPR012337">
    <property type="entry name" value="RNaseH-like_sf"/>
</dbReference>
<feature type="domain" description="RNase H type-1" evidence="2">
    <location>
        <begin position="28"/>
        <end position="135"/>
    </location>
</feature>
<dbReference type="SUPFAM" id="SSF53098">
    <property type="entry name" value="Ribonuclease H-like"/>
    <property type="match status" value="1"/>
</dbReference>
<dbReference type="InterPro" id="IPR002156">
    <property type="entry name" value="RNaseH_domain"/>
</dbReference>
<evidence type="ECO:0000256" key="1">
    <source>
        <dbReference type="SAM" id="SignalP"/>
    </source>
</evidence>
<evidence type="ECO:0000313" key="4">
    <source>
        <dbReference type="Proteomes" id="UP001358586"/>
    </source>
</evidence>
<keyword evidence="1" id="KW-0732">Signal</keyword>
<keyword evidence="4" id="KW-1185">Reference proteome</keyword>
<accession>A0ABR0N786</accession>
<dbReference type="Gene3D" id="3.30.420.10">
    <property type="entry name" value="Ribonuclease H-like superfamily/Ribonuclease H"/>
    <property type="match status" value="1"/>
</dbReference>
<dbReference type="EMBL" id="JARKNE010000011">
    <property type="protein sequence ID" value="KAK5786457.1"/>
    <property type="molecule type" value="Genomic_DNA"/>
</dbReference>
<dbReference type="Pfam" id="PF13456">
    <property type="entry name" value="RVT_3"/>
    <property type="match status" value="1"/>
</dbReference>
<dbReference type="Proteomes" id="UP001358586">
    <property type="component" value="Chromosome 11"/>
</dbReference>
<dbReference type="InterPro" id="IPR044730">
    <property type="entry name" value="RNase_H-like_dom_plant"/>
</dbReference>
<organism evidence="3 4">
    <name type="scientific">Gossypium arboreum</name>
    <name type="common">Tree cotton</name>
    <name type="synonym">Gossypium nanking</name>
    <dbReference type="NCBI Taxonomy" id="29729"/>
    <lineage>
        <taxon>Eukaryota</taxon>
        <taxon>Viridiplantae</taxon>
        <taxon>Streptophyta</taxon>
        <taxon>Embryophyta</taxon>
        <taxon>Tracheophyta</taxon>
        <taxon>Spermatophyta</taxon>
        <taxon>Magnoliopsida</taxon>
        <taxon>eudicotyledons</taxon>
        <taxon>Gunneridae</taxon>
        <taxon>Pentapetalae</taxon>
        <taxon>rosids</taxon>
        <taxon>malvids</taxon>
        <taxon>Malvales</taxon>
        <taxon>Malvaceae</taxon>
        <taxon>Malvoideae</taxon>
        <taxon>Gossypium</taxon>
    </lineage>
</organism>
<dbReference type="PANTHER" id="PTHR47074">
    <property type="entry name" value="BNAC02G40300D PROTEIN"/>
    <property type="match status" value="1"/>
</dbReference>
<dbReference type="InterPro" id="IPR052929">
    <property type="entry name" value="RNase_H-like_EbsB-rel"/>
</dbReference>
<evidence type="ECO:0000313" key="3">
    <source>
        <dbReference type="EMBL" id="KAK5786457.1"/>
    </source>
</evidence>
<reference evidence="3 4" key="1">
    <citation type="submission" date="2023-03" db="EMBL/GenBank/DDBJ databases">
        <title>WGS of Gossypium arboreum.</title>
        <authorList>
            <person name="Yu D."/>
        </authorList>
    </citation>
    <scope>NUCLEOTIDE SEQUENCE [LARGE SCALE GENOMIC DNA]</scope>
    <source>
        <tissue evidence="3">Leaf</tissue>
    </source>
</reference>
<feature type="chain" id="PRO_5045909517" description="RNase H type-1 domain-containing protein" evidence="1">
    <location>
        <begin position="35"/>
        <end position="170"/>
    </location>
</feature>
<sequence length="170" mass="19506">MRVLSSPHRNFWVLLVATVKRWLVLKTSIAAVLARNHEGKILGACTYPSQDIVNAFVAEARACERALSFALEMGFQCLQLEGDSLSIIKKLKSKMEDRSVLRPIIQSIHILLRQFEKAVYLFVPRTVNRAAHTLALEGRRCQLPCFWTEEAPNSVRKMAAEDWRVWNQDR</sequence>
<protein>
    <recommendedName>
        <fullName evidence="2">RNase H type-1 domain-containing protein</fullName>
    </recommendedName>
</protein>
<name>A0ABR0N786_GOSAR</name>
<dbReference type="InterPro" id="IPR036397">
    <property type="entry name" value="RNaseH_sf"/>
</dbReference>
<dbReference type="CDD" id="cd06222">
    <property type="entry name" value="RNase_H_like"/>
    <property type="match status" value="1"/>
</dbReference>
<dbReference type="PANTHER" id="PTHR47074:SF61">
    <property type="entry name" value="RNASE H TYPE-1 DOMAIN-CONTAINING PROTEIN"/>
    <property type="match status" value="1"/>
</dbReference>